<name>A0AAU7VGM6_9CAUD</name>
<evidence type="ECO:0000313" key="1">
    <source>
        <dbReference type="EMBL" id="XBW75324.1"/>
    </source>
</evidence>
<protein>
    <submittedName>
        <fullName evidence="1">Uncharacterized protein</fullName>
    </submittedName>
</protein>
<proteinExistence type="predicted"/>
<sequence length="92" mass="10389">MGTPALVIVKNEDNTFTHVRVNFDGYPSHMLGALETVTDETILAAREIRFISPEGEVEAYSDAQPPEIHDRPFREGYSYAYARDEDGAWVEI</sequence>
<gene>
    <name evidence="1" type="ORF">vBDshSR26L_9</name>
</gene>
<dbReference type="EMBL" id="PP882867">
    <property type="protein sequence ID" value="XBW75324.1"/>
    <property type="molecule type" value="Genomic_DNA"/>
</dbReference>
<reference evidence="1" key="1">
    <citation type="submission" date="2024-06" db="EMBL/GenBank/DDBJ databases">
        <authorList>
            <person name="Lu L."/>
            <person name="Wei N."/>
            <person name="Zhang R."/>
        </authorList>
    </citation>
    <scope>NUCLEOTIDE SEQUENCE</scope>
</reference>
<organism evidence="1">
    <name type="scientific">Dinoroseobacter phage vB_DshS_R26L</name>
    <dbReference type="NCBI Taxonomy" id="3161158"/>
    <lineage>
        <taxon>Viruses</taxon>
        <taxon>Duplodnaviria</taxon>
        <taxon>Heunggongvirae</taxon>
        <taxon>Uroviricota</taxon>
        <taxon>Caudoviricetes</taxon>
        <taxon>Nanhaivirus</taxon>
    </lineage>
</organism>
<accession>A0AAU7VGM6</accession>